<evidence type="ECO:0000313" key="1">
    <source>
        <dbReference type="EMBL" id="CDW99325.1"/>
    </source>
</evidence>
<accession>A0A0F7SD20</accession>
<dbReference type="AlphaFoldDB" id="A0A0F7SD20"/>
<protein>
    <submittedName>
        <fullName evidence="1">Uncharacterized protein</fullName>
    </submittedName>
</protein>
<sequence>MQRRPPIQLTLDGDRSYSLDGSVKMGKRKSKLGYTLPDIVAWQAGLGGGGNENVASWKVG</sequence>
<gene>
    <name evidence="1" type="primary">SSCI74630.1</name>
</gene>
<dbReference type="EMBL" id="CCFA01004552">
    <property type="protein sequence ID" value="CDW99325.1"/>
    <property type="molecule type" value="Genomic_DNA"/>
</dbReference>
<name>A0A0F7SD20_9BASI</name>
<evidence type="ECO:0000313" key="2">
    <source>
        <dbReference type="Proteomes" id="UP000242770"/>
    </source>
</evidence>
<organism evidence="1 2">
    <name type="scientific">Sporisorium scitamineum</name>
    <dbReference type="NCBI Taxonomy" id="49012"/>
    <lineage>
        <taxon>Eukaryota</taxon>
        <taxon>Fungi</taxon>
        <taxon>Dikarya</taxon>
        <taxon>Basidiomycota</taxon>
        <taxon>Ustilaginomycotina</taxon>
        <taxon>Ustilaginomycetes</taxon>
        <taxon>Ustilaginales</taxon>
        <taxon>Ustilaginaceae</taxon>
        <taxon>Sporisorium</taxon>
    </lineage>
</organism>
<keyword evidence="2" id="KW-1185">Reference proteome</keyword>
<reference evidence="2" key="1">
    <citation type="submission" date="2014-06" db="EMBL/GenBank/DDBJ databases">
        <authorList>
            <person name="Berkman P.J."/>
        </authorList>
    </citation>
    <scope>NUCLEOTIDE SEQUENCE [LARGE SCALE GENOMIC DNA]</scope>
</reference>
<dbReference type="Proteomes" id="UP000242770">
    <property type="component" value="Unassembled WGS sequence"/>
</dbReference>
<proteinExistence type="predicted"/>